<evidence type="ECO:0000313" key="4">
    <source>
        <dbReference type="Proteomes" id="UP000002872"/>
    </source>
</evidence>
<dbReference type="Gene3D" id="3.20.20.190">
    <property type="entry name" value="Phosphatidylinositol (PI) phosphodiesterase"/>
    <property type="match status" value="1"/>
</dbReference>
<reference evidence="3" key="1">
    <citation type="submission" date="2011-01" db="EMBL/GenBank/DDBJ databases">
        <title>The Genome Sequence of Nematocida parisii strain ERTm3.</title>
        <authorList>
            <consortium name="The Broad Institute Genome Sequencing Platform"/>
            <consortium name="The Broad Institute Genome Sequencing Center for Infectious Disease"/>
            <person name="Cuomo C."/>
            <person name="Troemel E."/>
            <person name="Young S.K."/>
            <person name="Zeng Q."/>
            <person name="Gargeya S."/>
            <person name="Fitzgerald M."/>
            <person name="Haas B."/>
            <person name="Abouelleil A."/>
            <person name="Alvarado L."/>
            <person name="Arachchi H.M."/>
            <person name="Berlin A."/>
            <person name="Chapman S.B."/>
            <person name="Gearin G."/>
            <person name="Goldberg J."/>
            <person name="Griggs A."/>
            <person name="Gujja S."/>
            <person name="Hansen M."/>
            <person name="Heiman D."/>
            <person name="Howarth C."/>
            <person name="Larimer J."/>
            <person name="Lui A."/>
            <person name="MacDonald P.J.P."/>
            <person name="McCowen C."/>
            <person name="Montmayeur A."/>
            <person name="Murphy C."/>
            <person name="Neiman D."/>
            <person name="Pearson M."/>
            <person name="Priest M."/>
            <person name="Roberts A."/>
            <person name="Saif S."/>
            <person name="Shea T."/>
            <person name="Sisk P."/>
            <person name="Stolte C."/>
            <person name="Sykes S."/>
            <person name="Wortman J."/>
            <person name="Nusbaum C."/>
            <person name="Birren B."/>
        </authorList>
    </citation>
    <scope>NUCLEOTIDE SEQUENCE</scope>
    <source>
        <strain evidence="3">ERTm3</strain>
    </source>
</reference>
<dbReference type="VEuPathDB" id="MicrosporidiaDB:NEQG_00240"/>
<keyword evidence="4" id="KW-1185">Reference proteome</keyword>
<sequence>MSQNIRELSNGSIINTQEIVQSIIHMKSTKNIPLFIGHRGMGINHAQGENTIGSINTCGTFMSMAEIDVQLSKDMKVFVYHDLVLNGISIDCIHSDILISLGIPLLSDVLLSTTVDLNIEIKYEEQSIPVDVWCKYITQCVKSNSRDRFIIYSSFNKKICEEIKKTQDILYLVEELTEHSVQYVISNDYTGIVTEADEVLNNTVLLSKIKQTNLLVITYGKGNSDYNKIDKQIEMGVNGIITDIIEDVYKKYIKIP</sequence>
<dbReference type="InParanoid" id="I3EJS3"/>
<dbReference type="Pfam" id="PF03009">
    <property type="entry name" value="GDPD"/>
    <property type="match status" value="2"/>
</dbReference>
<dbReference type="InterPro" id="IPR030395">
    <property type="entry name" value="GP_PDE_dom"/>
</dbReference>
<dbReference type="OMA" id="ISAEIWC"/>
<accession>I3EJS3</accession>
<dbReference type="STRING" id="935791.I3EJS3"/>
<name>I3EJS3_NEMP3</name>
<dbReference type="PANTHER" id="PTHR22958">
    <property type="entry name" value="GLYCEROPHOSPHORYL DIESTER PHOSPHODIESTERASE"/>
    <property type="match status" value="1"/>
</dbReference>
<evidence type="ECO:0000259" key="2">
    <source>
        <dbReference type="PROSITE" id="PS51704"/>
    </source>
</evidence>
<gene>
    <name evidence="3" type="ORF">NEQG_00240</name>
</gene>
<dbReference type="HOGENOM" id="CLU_1086220_0_0_1"/>
<dbReference type="OrthoDB" id="197419at2759"/>
<evidence type="ECO:0000256" key="1">
    <source>
        <dbReference type="ARBA" id="ARBA00022801"/>
    </source>
</evidence>
<dbReference type="PANTHER" id="PTHR22958:SF1">
    <property type="entry name" value="GLYCEROPHOSPHOCHOLINE PHOSPHODIESTERASE GPCPD1"/>
    <property type="match status" value="1"/>
</dbReference>
<keyword evidence="1" id="KW-0378">Hydrolase</keyword>
<dbReference type="PROSITE" id="PS51704">
    <property type="entry name" value="GP_PDE"/>
    <property type="match status" value="1"/>
</dbReference>
<protein>
    <recommendedName>
        <fullName evidence="2">GP-PDE domain-containing protein</fullName>
    </recommendedName>
</protein>
<dbReference type="InterPro" id="IPR051578">
    <property type="entry name" value="GDPD"/>
</dbReference>
<organism evidence="3 4">
    <name type="scientific">Nematocida parisii (strain ERTm3)</name>
    <name type="common">Nematode killer fungus</name>
    <dbReference type="NCBI Taxonomy" id="935791"/>
    <lineage>
        <taxon>Eukaryota</taxon>
        <taxon>Fungi</taxon>
        <taxon>Fungi incertae sedis</taxon>
        <taxon>Microsporidia</taxon>
        <taxon>Nematocida</taxon>
    </lineage>
</organism>
<dbReference type="GO" id="GO:0046475">
    <property type="term" value="P:glycerophospholipid catabolic process"/>
    <property type="evidence" value="ECO:0007669"/>
    <property type="project" value="TreeGrafter"/>
</dbReference>
<dbReference type="GO" id="GO:0008081">
    <property type="term" value="F:phosphoric diester hydrolase activity"/>
    <property type="evidence" value="ECO:0007669"/>
    <property type="project" value="InterPro"/>
</dbReference>
<dbReference type="SUPFAM" id="SSF51695">
    <property type="entry name" value="PLC-like phosphodiesterases"/>
    <property type="match status" value="1"/>
</dbReference>
<dbReference type="AlphaFoldDB" id="I3EJS3"/>
<feature type="domain" description="GP-PDE" evidence="2">
    <location>
        <begin position="33"/>
        <end position="252"/>
    </location>
</feature>
<evidence type="ECO:0000313" key="3">
    <source>
        <dbReference type="EMBL" id="EIJ89470.1"/>
    </source>
</evidence>
<dbReference type="Proteomes" id="UP000002872">
    <property type="component" value="Unassembled WGS sequence"/>
</dbReference>
<proteinExistence type="predicted"/>
<dbReference type="InterPro" id="IPR017946">
    <property type="entry name" value="PLC-like_Pdiesterase_TIM-brl"/>
</dbReference>
<dbReference type="EMBL" id="GL870876">
    <property type="protein sequence ID" value="EIJ89470.1"/>
    <property type="molecule type" value="Genomic_DNA"/>
</dbReference>